<gene>
    <name evidence="2" type="ORF">MB2181_00255</name>
</gene>
<dbReference type="InterPro" id="IPR011053">
    <property type="entry name" value="Single_hybrid_motif"/>
</dbReference>
<dbReference type="InterPro" id="IPR033753">
    <property type="entry name" value="GCV_H/Fam206"/>
</dbReference>
<evidence type="ECO:0000313" key="3">
    <source>
        <dbReference type="Proteomes" id="UP000054262"/>
    </source>
</evidence>
<dbReference type="Proteomes" id="UP000054262">
    <property type="component" value="Unassembled WGS sequence"/>
</dbReference>
<dbReference type="SUPFAM" id="SSF51230">
    <property type="entry name" value="Single hybrid motif"/>
    <property type="match status" value="1"/>
</dbReference>
<dbReference type="GO" id="GO:0019464">
    <property type="term" value="P:glycine decarboxylation via glycine cleavage system"/>
    <property type="evidence" value="ECO:0007669"/>
    <property type="project" value="InterPro"/>
</dbReference>
<evidence type="ECO:0000256" key="1">
    <source>
        <dbReference type="ARBA" id="ARBA00022823"/>
    </source>
</evidence>
<keyword evidence="3" id="KW-1185">Reference proteome</keyword>
<name>A0P4J8_9PROT</name>
<dbReference type="AlphaFoldDB" id="A0P4J8"/>
<dbReference type="GO" id="GO:0005829">
    <property type="term" value="C:cytosol"/>
    <property type="evidence" value="ECO:0007669"/>
    <property type="project" value="TreeGrafter"/>
</dbReference>
<dbReference type="PANTHER" id="PTHR11715:SF3">
    <property type="entry name" value="GLYCINE CLEAVAGE SYSTEM H PROTEIN-RELATED"/>
    <property type="match status" value="1"/>
</dbReference>
<dbReference type="InterPro" id="IPR002930">
    <property type="entry name" value="GCV_H"/>
</dbReference>
<dbReference type="Pfam" id="PF01597">
    <property type="entry name" value="GCV_H"/>
    <property type="match status" value="1"/>
</dbReference>
<dbReference type="GO" id="GO:0005960">
    <property type="term" value="C:glycine cleavage complex"/>
    <property type="evidence" value="ECO:0007669"/>
    <property type="project" value="InterPro"/>
</dbReference>
<dbReference type="CDD" id="cd06848">
    <property type="entry name" value="GCS_H"/>
    <property type="match status" value="1"/>
</dbReference>
<dbReference type="Gene3D" id="2.40.50.100">
    <property type="match status" value="1"/>
</dbReference>
<sequence length="125" mass="14224">MKPKRELKFSQDHVWIDHIDNNKYQLGITDFAQDLLGDIVFVDIQLNEPILSNRSLGTIESVKTASDIVSPANIKVIGLNPLVEKSPEVINDSPYETWICEITLDSDCDIENLLSYDQYSELIKE</sequence>
<keyword evidence="1" id="KW-0450">Lipoyl</keyword>
<dbReference type="PANTHER" id="PTHR11715">
    <property type="entry name" value="GLYCINE CLEAVAGE SYSTEM H PROTEIN"/>
    <property type="match status" value="1"/>
</dbReference>
<dbReference type="GO" id="GO:0009249">
    <property type="term" value="P:protein lipoylation"/>
    <property type="evidence" value="ECO:0007669"/>
    <property type="project" value="TreeGrafter"/>
</dbReference>
<dbReference type="EMBL" id="AAUX01000001">
    <property type="protein sequence ID" value="EAV46458.1"/>
    <property type="molecule type" value="Genomic_DNA"/>
</dbReference>
<accession>A0P4J8</accession>
<protein>
    <submittedName>
        <fullName evidence="2">Glycine cleavage system protein H</fullName>
    </submittedName>
</protein>
<evidence type="ECO:0000313" key="2">
    <source>
        <dbReference type="EMBL" id="EAV46458.1"/>
    </source>
</evidence>
<reference evidence="2 3" key="1">
    <citation type="submission" date="2006-11" db="EMBL/GenBank/DDBJ databases">
        <authorList>
            <person name="Giovannoni S."/>
            <person name="Vergin K."/>
            <person name="Ferriera S."/>
            <person name="Johnson J."/>
            <person name="Kravitz S."/>
            <person name="Beeson K."/>
            <person name="Sutton G."/>
            <person name="Rogers Y.-H."/>
            <person name="Friedman R."/>
            <person name="Frazier M."/>
            <person name="Venter J.C."/>
        </authorList>
    </citation>
    <scope>NUCLEOTIDE SEQUENCE [LARGE SCALE GENOMIC DNA]</scope>
    <source>
        <strain evidence="2 3">HTCC2181</strain>
    </source>
</reference>
<organism evidence="2 3">
    <name type="scientific">Methylophilales bacterium HTCC2181</name>
    <dbReference type="NCBI Taxonomy" id="383631"/>
    <lineage>
        <taxon>Bacteria</taxon>
        <taxon>Pseudomonadati</taxon>
        <taxon>Pseudomonadota</taxon>
        <taxon>Betaproteobacteria</taxon>
        <taxon>Nitrosomonadales</taxon>
        <taxon>OM43 clade</taxon>
    </lineage>
</organism>
<comment type="caution">
    <text evidence="2">The sequence shown here is derived from an EMBL/GenBank/DDBJ whole genome shotgun (WGS) entry which is preliminary data.</text>
</comment>
<proteinExistence type="predicted"/>
<dbReference type="OrthoDB" id="9796712at2"/>